<keyword evidence="3" id="KW-0238">DNA-binding</keyword>
<dbReference type="GO" id="GO:0004519">
    <property type="term" value="F:endonuclease activity"/>
    <property type="evidence" value="ECO:0007669"/>
    <property type="project" value="UniProtKB-KW"/>
</dbReference>
<dbReference type="Pfam" id="PF01420">
    <property type="entry name" value="Methylase_S"/>
    <property type="match status" value="2"/>
</dbReference>
<accession>A0AAW6XEM4</accession>
<dbReference type="InterPro" id="IPR052021">
    <property type="entry name" value="Type-I_RS_S_subunit"/>
</dbReference>
<evidence type="ECO:0000256" key="1">
    <source>
        <dbReference type="ARBA" id="ARBA00010923"/>
    </source>
</evidence>
<dbReference type="EMBL" id="JARTLO010000059">
    <property type="protein sequence ID" value="MDK4769218.1"/>
    <property type="molecule type" value="Genomic_DNA"/>
</dbReference>
<dbReference type="Gene3D" id="1.10.287.1120">
    <property type="entry name" value="Bipartite methylase S protein"/>
    <property type="match status" value="1"/>
</dbReference>
<comment type="caution">
    <text evidence="5">The sequence shown here is derived from an EMBL/GenBank/DDBJ whole genome shotgun (WGS) entry which is preliminary data.</text>
</comment>
<dbReference type="PANTHER" id="PTHR30408">
    <property type="entry name" value="TYPE-1 RESTRICTION ENZYME ECOKI SPECIFICITY PROTEIN"/>
    <property type="match status" value="1"/>
</dbReference>
<dbReference type="GO" id="GO:0009307">
    <property type="term" value="P:DNA restriction-modification system"/>
    <property type="evidence" value="ECO:0007669"/>
    <property type="project" value="UniProtKB-KW"/>
</dbReference>
<comment type="similarity">
    <text evidence="1">Belongs to the type-I restriction system S methylase family.</text>
</comment>
<dbReference type="Gene3D" id="3.90.220.20">
    <property type="entry name" value="DNA methylase specificity domains"/>
    <property type="match status" value="2"/>
</dbReference>
<reference evidence="5" key="1">
    <citation type="submission" date="2023-01" db="EMBL/GenBank/DDBJ databases">
        <title>Genomic dissection of endemic carbapenem resistance: metallo-beta-lactamase gene dissemination through clonal, plasmid and integron transfer pathways.</title>
        <authorList>
            <person name="Macesic N."/>
        </authorList>
    </citation>
    <scope>NUCLEOTIDE SEQUENCE</scope>
    <source>
        <strain evidence="5">CPO573</strain>
    </source>
</reference>
<dbReference type="PANTHER" id="PTHR30408:SF12">
    <property type="entry name" value="TYPE I RESTRICTION ENZYME MJAVIII SPECIFICITY SUBUNIT"/>
    <property type="match status" value="1"/>
</dbReference>
<dbReference type="Proteomes" id="UP001173597">
    <property type="component" value="Unassembled WGS sequence"/>
</dbReference>
<gene>
    <name evidence="5" type="ORF">P9854_25985</name>
</gene>
<sequence>MVGLKKYRAYPEYNCTNTEGLVQLPSHWELKQVRYLLKDGAEGTKIGPFGSALKLEDMVDDGVQVYGQENVIKRDFSLGKRRISFNKFKGMEVYEVFPGDILITMMGTSGKCEIVPHNAEKGIIDSHLIRVRVNNKLIVPNFFKLLVDESPEIKHQIKIQGKGSIMLGLNSGIIRGLYLPLPGISEQQLILSFLDHETAKIDKLIEKQKQLIELLKEKRQAVISHAVTKGLNPDVPMKDSGVEWLGEVPEHWRVMPLKYICALIKDGTHLPPPRVDNGIPLLSVRNIVGGVFQFRDDDSQISHKDYKSLCSSFVPKKDDVLLAIVGATLGKVALVPEMDSFHIQRSLGVFRTTKLIHPQHLSYVFESKDFQSLLWENAGFSAQPGIYLGTLSNFCVPVPPVTEQFKISEFITATVSKLDLLISQASQLITLIQERRTALISAAVTGKIDVRDWVAPDMQDVEEPQETTA</sequence>
<dbReference type="RefSeq" id="WP_053056838.1">
    <property type="nucleotide sequence ID" value="NZ_JARTLO010000059.1"/>
</dbReference>
<keyword evidence="2" id="KW-0680">Restriction system</keyword>
<evidence type="ECO:0000256" key="3">
    <source>
        <dbReference type="ARBA" id="ARBA00023125"/>
    </source>
</evidence>
<dbReference type="InterPro" id="IPR000055">
    <property type="entry name" value="Restrct_endonuc_typeI_TRD"/>
</dbReference>
<dbReference type="CDD" id="cd17246">
    <property type="entry name" value="RMtype1_S_SonII-TRD2-CR2_like"/>
    <property type="match status" value="1"/>
</dbReference>
<keyword evidence="5" id="KW-0255">Endonuclease</keyword>
<dbReference type="AlphaFoldDB" id="A0AAW6XEM4"/>
<protein>
    <submittedName>
        <fullName evidence="5">Restriction endonuclease subunit S</fullName>
    </submittedName>
</protein>
<dbReference type="SUPFAM" id="SSF116734">
    <property type="entry name" value="DNA methylase specificity domain"/>
    <property type="match status" value="2"/>
</dbReference>
<organism evidence="5 6">
    <name type="scientific">Serratia nevei</name>
    <dbReference type="NCBI Taxonomy" id="2703794"/>
    <lineage>
        <taxon>Bacteria</taxon>
        <taxon>Pseudomonadati</taxon>
        <taxon>Pseudomonadota</taxon>
        <taxon>Gammaproteobacteria</taxon>
        <taxon>Enterobacterales</taxon>
        <taxon>Yersiniaceae</taxon>
        <taxon>Serratia</taxon>
    </lineage>
</organism>
<evidence type="ECO:0000313" key="6">
    <source>
        <dbReference type="Proteomes" id="UP001173597"/>
    </source>
</evidence>
<dbReference type="InterPro" id="IPR044946">
    <property type="entry name" value="Restrct_endonuc_typeI_TRD_sf"/>
</dbReference>
<dbReference type="GO" id="GO:0003677">
    <property type="term" value="F:DNA binding"/>
    <property type="evidence" value="ECO:0007669"/>
    <property type="project" value="UniProtKB-KW"/>
</dbReference>
<feature type="domain" description="Type I restriction modification DNA specificity" evidence="4">
    <location>
        <begin position="249"/>
        <end position="420"/>
    </location>
</feature>
<keyword evidence="5" id="KW-0540">Nuclease</keyword>
<feature type="domain" description="Type I restriction modification DNA specificity" evidence="4">
    <location>
        <begin position="94"/>
        <end position="213"/>
    </location>
</feature>
<proteinExistence type="inferred from homology"/>
<evidence type="ECO:0000313" key="5">
    <source>
        <dbReference type="EMBL" id="MDK4769218.1"/>
    </source>
</evidence>
<name>A0AAW6XEM4_9GAMM</name>
<keyword evidence="5" id="KW-0378">Hydrolase</keyword>
<evidence type="ECO:0000259" key="4">
    <source>
        <dbReference type="Pfam" id="PF01420"/>
    </source>
</evidence>
<evidence type="ECO:0000256" key="2">
    <source>
        <dbReference type="ARBA" id="ARBA00022747"/>
    </source>
</evidence>